<feature type="non-terminal residue" evidence="1">
    <location>
        <position position="1"/>
    </location>
</feature>
<accession>X1P5A7</accession>
<comment type="caution">
    <text evidence="1">The sequence shown here is derived from an EMBL/GenBank/DDBJ whole genome shotgun (WGS) entry which is preliminary data.</text>
</comment>
<dbReference type="EMBL" id="BARV01036154">
    <property type="protein sequence ID" value="GAI51018.1"/>
    <property type="molecule type" value="Genomic_DNA"/>
</dbReference>
<name>X1P5A7_9ZZZZ</name>
<gene>
    <name evidence="1" type="ORF">S06H3_56232</name>
</gene>
<evidence type="ECO:0000313" key="1">
    <source>
        <dbReference type="EMBL" id="GAI51018.1"/>
    </source>
</evidence>
<sequence>GEVKISELEKIRRKYPIKKFLNPDLYKRYLPNLY</sequence>
<reference evidence="1" key="1">
    <citation type="journal article" date="2014" name="Front. Microbiol.">
        <title>High frequency of phylogenetically diverse reductive dehalogenase-homologous genes in deep subseafloor sedimentary metagenomes.</title>
        <authorList>
            <person name="Kawai M."/>
            <person name="Futagami T."/>
            <person name="Toyoda A."/>
            <person name="Takaki Y."/>
            <person name="Nishi S."/>
            <person name="Hori S."/>
            <person name="Arai W."/>
            <person name="Tsubouchi T."/>
            <person name="Morono Y."/>
            <person name="Uchiyama I."/>
            <person name="Ito T."/>
            <person name="Fujiyama A."/>
            <person name="Inagaki F."/>
            <person name="Takami H."/>
        </authorList>
    </citation>
    <scope>NUCLEOTIDE SEQUENCE</scope>
    <source>
        <strain evidence="1">Expedition CK06-06</strain>
    </source>
</reference>
<proteinExistence type="predicted"/>
<dbReference type="AlphaFoldDB" id="X1P5A7"/>
<organism evidence="1">
    <name type="scientific">marine sediment metagenome</name>
    <dbReference type="NCBI Taxonomy" id="412755"/>
    <lineage>
        <taxon>unclassified sequences</taxon>
        <taxon>metagenomes</taxon>
        <taxon>ecological metagenomes</taxon>
    </lineage>
</organism>
<protein>
    <submittedName>
        <fullName evidence="1">Uncharacterized protein</fullName>
    </submittedName>
</protein>